<dbReference type="InterPro" id="IPR036264">
    <property type="entry name" value="Bact_exopeptidase_dim_dom"/>
</dbReference>
<dbReference type="PANTHER" id="PTHR11014:SF169">
    <property type="entry name" value="CLAN MH, FAMILY M20, PEPTIDASE T-LIKE METALLOPEPTIDASE"/>
    <property type="match status" value="1"/>
</dbReference>
<proteinExistence type="predicted"/>
<accession>A0ABS7CTR3</accession>
<dbReference type="NCBIfam" id="TIGR01891">
    <property type="entry name" value="amidohydrolases"/>
    <property type="match status" value="1"/>
</dbReference>
<keyword evidence="3" id="KW-1185">Reference proteome</keyword>
<dbReference type="Proteomes" id="UP000813018">
    <property type="component" value="Unassembled WGS sequence"/>
</dbReference>
<dbReference type="RefSeq" id="WP_219877125.1">
    <property type="nucleotide sequence ID" value="NZ_JAHYXK010000006.1"/>
</dbReference>
<dbReference type="Gene3D" id="3.30.70.360">
    <property type="match status" value="1"/>
</dbReference>
<dbReference type="InterPro" id="IPR002933">
    <property type="entry name" value="Peptidase_M20"/>
</dbReference>
<dbReference type="Gene3D" id="3.40.630.10">
    <property type="entry name" value="Zn peptidases"/>
    <property type="match status" value="1"/>
</dbReference>
<dbReference type="SUPFAM" id="SSF55031">
    <property type="entry name" value="Bacterial exopeptidase dimerisation domain"/>
    <property type="match status" value="1"/>
</dbReference>
<dbReference type="SUPFAM" id="SSF53187">
    <property type="entry name" value="Zn-dependent exopeptidases"/>
    <property type="match status" value="1"/>
</dbReference>
<gene>
    <name evidence="2" type="ORF">K0O23_09175</name>
</gene>
<keyword evidence="1" id="KW-0378">Hydrolase</keyword>
<evidence type="ECO:0000313" key="3">
    <source>
        <dbReference type="Proteomes" id="UP000813018"/>
    </source>
</evidence>
<dbReference type="InterPro" id="IPR017439">
    <property type="entry name" value="Amidohydrolase"/>
</dbReference>
<evidence type="ECO:0000313" key="2">
    <source>
        <dbReference type="EMBL" id="MBW7467239.1"/>
    </source>
</evidence>
<sequence>MRNNLPDFNEIIALRHDLHQHPELSGKEHLTAARVTQFLQKYNPDTLITGIGGTGVVAIFNGISDGGPTVLFRAELDALPIQEVNNMIYASATEGISHKCGHDGHMAILAGLAKLLHQNKLPKGKVILLFQPAEETGQGAFAVLQDQQFKDLKPDYVFALHNLPGYPENQVVVRNNSFAAASTGMIVELNGKSSHAAEPENGLNPGQAMAEIILVFNELILQKERFEDLALLTVIHARLGEVAFGTNPGYATVMATLRSYQQTDLDLLKHLSSASVQTISEKHGLGYSIRFVEEFPATVNHAEAVTLVKQAATKLELDVQEAVQPFKWSEDFGHFTGKYKGALLGLGAGLNQAQLHHADYDFPDAIIPTGAVLFYTLASDTMNL</sequence>
<dbReference type="PANTHER" id="PTHR11014">
    <property type="entry name" value="PEPTIDASE M20 FAMILY MEMBER"/>
    <property type="match status" value="1"/>
</dbReference>
<reference evidence="2 3" key="1">
    <citation type="journal article" date="2016" name="Int. J. Syst. Evol. Microbiol.">
        <title>Pontibacter aydingkolensis sp. nov., isolated from soil of a salt lake.</title>
        <authorList>
            <person name="Osman G."/>
            <person name="Zhang T."/>
            <person name="Lou K."/>
            <person name="Gao Y."/>
            <person name="Chang W."/>
            <person name="Lin Q."/>
            <person name="Yang H.M."/>
            <person name="Huo X.D."/>
            <person name="Wang N."/>
        </authorList>
    </citation>
    <scope>NUCLEOTIDE SEQUENCE [LARGE SCALE GENOMIC DNA]</scope>
    <source>
        <strain evidence="2 3">KACC 19255</strain>
    </source>
</reference>
<dbReference type="Pfam" id="PF01546">
    <property type="entry name" value="Peptidase_M20"/>
    <property type="match status" value="1"/>
</dbReference>
<dbReference type="PIRSF" id="PIRSF005962">
    <property type="entry name" value="Pept_M20D_amidohydro"/>
    <property type="match status" value="1"/>
</dbReference>
<name>A0ABS7CTR3_9BACT</name>
<organism evidence="2 3">
    <name type="scientific">Pontibacter aydingkolensis</name>
    <dbReference type="NCBI Taxonomy" id="1911536"/>
    <lineage>
        <taxon>Bacteria</taxon>
        <taxon>Pseudomonadati</taxon>
        <taxon>Bacteroidota</taxon>
        <taxon>Cytophagia</taxon>
        <taxon>Cytophagales</taxon>
        <taxon>Hymenobacteraceae</taxon>
        <taxon>Pontibacter</taxon>
    </lineage>
</organism>
<comment type="caution">
    <text evidence="2">The sequence shown here is derived from an EMBL/GenBank/DDBJ whole genome shotgun (WGS) entry which is preliminary data.</text>
</comment>
<dbReference type="EMBL" id="JAHYXK010000006">
    <property type="protein sequence ID" value="MBW7467239.1"/>
    <property type="molecule type" value="Genomic_DNA"/>
</dbReference>
<protein>
    <submittedName>
        <fullName evidence="2">Amidohydrolase</fullName>
    </submittedName>
</protein>
<evidence type="ECO:0000256" key="1">
    <source>
        <dbReference type="ARBA" id="ARBA00022801"/>
    </source>
</evidence>